<dbReference type="SUPFAM" id="SSF50129">
    <property type="entry name" value="GroES-like"/>
    <property type="match status" value="1"/>
</dbReference>
<dbReference type="GO" id="GO:0051087">
    <property type="term" value="F:protein-folding chaperone binding"/>
    <property type="evidence" value="ECO:0007669"/>
    <property type="project" value="TreeGrafter"/>
</dbReference>
<dbReference type="InterPro" id="IPR037124">
    <property type="entry name" value="Chaperonin_GroES_sf"/>
</dbReference>
<organism evidence="4 5">
    <name type="scientific">Marine Group III euryarchaeote CG-Bathy1</name>
    <dbReference type="NCBI Taxonomy" id="1889001"/>
    <lineage>
        <taxon>Archaea</taxon>
        <taxon>Methanobacteriati</taxon>
        <taxon>Thermoplasmatota</taxon>
        <taxon>Thermoplasmata</taxon>
        <taxon>Candidatus Thermoprofundales</taxon>
    </lineage>
</organism>
<keyword evidence="2 3" id="KW-0143">Chaperone</keyword>
<dbReference type="SMART" id="SM00883">
    <property type="entry name" value="Cpn10"/>
    <property type="match status" value="1"/>
</dbReference>
<dbReference type="GO" id="GO:0044183">
    <property type="term" value="F:protein folding chaperone"/>
    <property type="evidence" value="ECO:0007669"/>
    <property type="project" value="InterPro"/>
</dbReference>
<dbReference type="HAMAP" id="MF_00580">
    <property type="entry name" value="CH10"/>
    <property type="match status" value="1"/>
</dbReference>
<dbReference type="InterPro" id="IPR020818">
    <property type="entry name" value="Chaperonin_GroES"/>
</dbReference>
<dbReference type="GO" id="GO:0051082">
    <property type="term" value="F:unfolded protein binding"/>
    <property type="evidence" value="ECO:0007669"/>
    <property type="project" value="TreeGrafter"/>
</dbReference>
<protein>
    <recommendedName>
        <fullName evidence="6">Co-chaperone GroES</fullName>
    </recommendedName>
</protein>
<dbReference type="Proteomes" id="UP000183815">
    <property type="component" value="Unassembled WGS sequence"/>
</dbReference>
<evidence type="ECO:0000256" key="2">
    <source>
        <dbReference type="ARBA" id="ARBA00023186"/>
    </source>
</evidence>
<dbReference type="Pfam" id="PF00166">
    <property type="entry name" value="Cpn10"/>
    <property type="match status" value="1"/>
</dbReference>
<evidence type="ECO:0008006" key="6">
    <source>
        <dbReference type="Google" id="ProtNLM"/>
    </source>
</evidence>
<reference evidence="4 5" key="1">
    <citation type="submission" date="2016-08" db="EMBL/GenBank/DDBJ databases">
        <title>New Insights into Marine Group III Euryarchaeota, from dark to light.</title>
        <authorList>
            <person name="Haro-Moreno J.M."/>
            <person name="Rodriguez-Valera F."/>
            <person name="Lopez-Garcia P."/>
            <person name="Moreira D."/>
            <person name="Martin-Cuadrado A.B."/>
        </authorList>
    </citation>
    <scope>NUCLEOTIDE SEQUENCE [LARGE SCALE GENOMIC DNA]</scope>
    <source>
        <strain evidence="4">CG-Bathy1</strain>
    </source>
</reference>
<dbReference type="Gene3D" id="2.30.33.40">
    <property type="entry name" value="GroES chaperonin"/>
    <property type="match status" value="1"/>
</dbReference>
<evidence type="ECO:0000313" key="4">
    <source>
        <dbReference type="EMBL" id="OIR20239.1"/>
    </source>
</evidence>
<evidence type="ECO:0000256" key="1">
    <source>
        <dbReference type="ARBA" id="ARBA00006975"/>
    </source>
</evidence>
<comment type="similarity">
    <text evidence="1 3">Belongs to the GroES chaperonin family.</text>
</comment>
<dbReference type="PANTHER" id="PTHR10772">
    <property type="entry name" value="10 KDA HEAT SHOCK PROTEIN"/>
    <property type="match status" value="1"/>
</dbReference>
<dbReference type="GO" id="GO:0005524">
    <property type="term" value="F:ATP binding"/>
    <property type="evidence" value="ECO:0007669"/>
    <property type="project" value="InterPro"/>
</dbReference>
<dbReference type="GO" id="GO:0046872">
    <property type="term" value="F:metal ion binding"/>
    <property type="evidence" value="ECO:0007669"/>
    <property type="project" value="TreeGrafter"/>
</dbReference>
<sequence length="89" mass="9660">MTGIEPLGEMVLVEMEKAAEKTTSGLLIPEAAREKMNVGVVVSAGPEAEIAGISSGDRVVYRKYSGTEMEWEGNEYLLVKSEDIQAKIK</sequence>
<evidence type="ECO:0000256" key="3">
    <source>
        <dbReference type="RuleBase" id="RU003479"/>
    </source>
</evidence>
<dbReference type="FunFam" id="2.30.33.40:FF:000001">
    <property type="entry name" value="10 kDa chaperonin"/>
    <property type="match status" value="1"/>
</dbReference>
<name>A0A1J5TH16_9ARCH</name>
<dbReference type="CDD" id="cd00320">
    <property type="entry name" value="cpn10"/>
    <property type="match status" value="1"/>
</dbReference>
<accession>A0A1J5TH16</accession>
<gene>
    <name evidence="4" type="ORF">BEU04_00025</name>
</gene>
<dbReference type="EMBL" id="MIYU01000001">
    <property type="protein sequence ID" value="OIR20239.1"/>
    <property type="molecule type" value="Genomic_DNA"/>
</dbReference>
<dbReference type="AlphaFoldDB" id="A0A1J5TH16"/>
<proteinExistence type="inferred from homology"/>
<dbReference type="InterPro" id="IPR011032">
    <property type="entry name" value="GroES-like_sf"/>
</dbReference>
<dbReference type="PRINTS" id="PR00297">
    <property type="entry name" value="CHAPERONIN10"/>
</dbReference>
<dbReference type="PANTHER" id="PTHR10772:SF63">
    <property type="entry name" value="20 KDA CHAPERONIN, CHLOROPLASTIC"/>
    <property type="match status" value="1"/>
</dbReference>
<comment type="caution">
    <text evidence="4">The sequence shown here is derived from an EMBL/GenBank/DDBJ whole genome shotgun (WGS) entry which is preliminary data.</text>
</comment>
<evidence type="ECO:0000313" key="5">
    <source>
        <dbReference type="Proteomes" id="UP000183815"/>
    </source>
</evidence>